<dbReference type="PANTHER" id="PTHR23053:SF0">
    <property type="entry name" value="HYDROCEPHALUS-INDUCING PROTEIN HOMOLOG"/>
    <property type="match status" value="1"/>
</dbReference>
<feature type="domain" description="HYDIN/VesB/CFA65-like Ig-like" evidence="7">
    <location>
        <begin position="695"/>
        <end position="794"/>
    </location>
</feature>
<dbReference type="Gene3D" id="2.60.40.10">
    <property type="entry name" value="Immunoglobulins"/>
    <property type="match status" value="19"/>
</dbReference>
<feature type="region of interest" description="Disordered" evidence="6">
    <location>
        <begin position="4981"/>
        <end position="5010"/>
    </location>
</feature>
<reference evidence="10" key="1">
    <citation type="journal article" date="2017" name="Cell">
        <title>Insights into land plant evolution garnered from the Marchantia polymorpha genome.</title>
        <authorList>
            <person name="Bowman J.L."/>
            <person name="Kohchi T."/>
            <person name="Yamato K.T."/>
            <person name="Jenkins J."/>
            <person name="Shu S."/>
            <person name="Ishizaki K."/>
            <person name="Yamaoka S."/>
            <person name="Nishihama R."/>
            <person name="Nakamura Y."/>
            <person name="Berger F."/>
            <person name="Adam C."/>
            <person name="Aki S.S."/>
            <person name="Althoff F."/>
            <person name="Araki T."/>
            <person name="Arteaga-Vazquez M.A."/>
            <person name="Balasubrmanian S."/>
            <person name="Barry K."/>
            <person name="Bauer D."/>
            <person name="Boehm C.R."/>
            <person name="Briginshaw L."/>
            <person name="Caballero-Perez J."/>
            <person name="Catarino B."/>
            <person name="Chen F."/>
            <person name="Chiyoda S."/>
            <person name="Chovatia M."/>
            <person name="Davies K.M."/>
            <person name="Delmans M."/>
            <person name="Demura T."/>
            <person name="Dierschke T."/>
            <person name="Dolan L."/>
            <person name="Dorantes-Acosta A.E."/>
            <person name="Eklund D.M."/>
            <person name="Florent S.N."/>
            <person name="Flores-Sandoval E."/>
            <person name="Fujiyama A."/>
            <person name="Fukuzawa H."/>
            <person name="Galik B."/>
            <person name="Grimanelli D."/>
            <person name="Grimwood J."/>
            <person name="Grossniklaus U."/>
            <person name="Hamada T."/>
            <person name="Haseloff J."/>
            <person name="Hetherington A.J."/>
            <person name="Higo A."/>
            <person name="Hirakawa Y."/>
            <person name="Hundley H.N."/>
            <person name="Ikeda Y."/>
            <person name="Inoue K."/>
            <person name="Inoue S.I."/>
            <person name="Ishida S."/>
            <person name="Jia Q."/>
            <person name="Kakita M."/>
            <person name="Kanazawa T."/>
            <person name="Kawai Y."/>
            <person name="Kawashima T."/>
            <person name="Kennedy M."/>
            <person name="Kinose K."/>
            <person name="Kinoshita T."/>
            <person name="Kohara Y."/>
            <person name="Koide E."/>
            <person name="Komatsu K."/>
            <person name="Kopischke S."/>
            <person name="Kubo M."/>
            <person name="Kyozuka J."/>
            <person name="Lagercrantz U."/>
            <person name="Lin S.S."/>
            <person name="Lindquist E."/>
            <person name="Lipzen A.M."/>
            <person name="Lu C.W."/>
            <person name="De Luna E."/>
            <person name="Martienssen R.A."/>
            <person name="Minamino N."/>
            <person name="Mizutani M."/>
            <person name="Mizutani M."/>
            <person name="Mochizuki N."/>
            <person name="Monte I."/>
            <person name="Mosher R."/>
            <person name="Nagasaki H."/>
            <person name="Nakagami H."/>
            <person name="Naramoto S."/>
            <person name="Nishitani K."/>
            <person name="Ohtani M."/>
            <person name="Okamoto T."/>
            <person name="Okumura M."/>
            <person name="Phillips J."/>
            <person name="Pollak B."/>
            <person name="Reinders A."/>
            <person name="Rovekamp M."/>
            <person name="Sano R."/>
            <person name="Sawa S."/>
            <person name="Schmid M.W."/>
            <person name="Shirakawa M."/>
            <person name="Solano R."/>
            <person name="Spunde A."/>
            <person name="Suetsugu N."/>
            <person name="Sugano S."/>
            <person name="Sugiyama A."/>
            <person name="Sun R."/>
            <person name="Suzuki Y."/>
            <person name="Takenaka M."/>
            <person name="Takezawa D."/>
            <person name="Tomogane H."/>
            <person name="Tsuzuki M."/>
            <person name="Ueda T."/>
            <person name="Umeda M."/>
            <person name="Ward J.M."/>
            <person name="Watanabe Y."/>
            <person name="Yazaki K."/>
            <person name="Yokoyama R."/>
            <person name="Yoshitake Y."/>
            <person name="Yotsui I."/>
            <person name="Zachgo S."/>
            <person name="Schmutz J."/>
        </authorList>
    </citation>
    <scope>NUCLEOTIDE SEQUENCE [LARGE SCALE GENOMIC DNA]</scope>
    <source>
        <strain evidence="10">Tak-1</strain>
    </source>
</reference>
<dbReference type="PANTHER" id="PTHR23053">
    <property type="entry name" value="DLEC1 DELETED IN LUNG AND ESOPHAGEAL CANCER 1"/>
    <property type="match status" value="1"/>
</dbReference>
<feature type="compositionally biased region" description="Basic and acidic residues" evidence="6">
    <location>
        <begin position="1602"/>
        <end position="1615"/>
    </location>
</feature>
<dbReference type="Gene3D" id="3.40.50.300">
    <property type="entry name" value="P-loop containing nucleotide triphosphate hydrolases"/>
    <property type="match status" value="1"/>
</dbReference>
<dbReference type="GO" id="GO:0003341">
    <property type="term" value="P:cilium movement"/>
    <property type="evidence" value="ECO:0000318"/>
    <property type="project" value="GO_Central"/>
</dbReference>
<dbReference type="Gramene" id="Mp3g18900.1">
    <property type="protein sequence ID" value="Mp3g18900.1.cds"/>
    <property type="gene ID" value="Mp3g18900"/>
</dbReference>
<dbReference type="GO" id="GO:0005930">
    <property type="term" value="C:axoneme"/>
    <property type="evidence" value="ECO:0000318"/>
    <property type="project" value="GO_Central"/>
</dbReference>
<feature type="compositionally biased region" description="Basic and acidic residues" evidence="6">
    <location>
        <begin position="2057"/>
        <end position="2091"/>
    </location>
</feature>
<comment type="subcellular location">
    <subcellularLocation>
        <location evidence="1">Cell projection</location>
        <location evidence="1">Cilium</location>
    </subcellularLocation>
    <subcellularLocation>
        <location evidence="2">Cytoplasm</location>
    </subcellularLocation>
</comment>
<evidence type="ECO:0000256" key="4">
    <source>
        <dbReference type="ARBA" id="ARBA00023069"/>
    </source>
</evidence>
<keyword evidence="4" id="KW-0969">Cilium</keyword>
<dbReference type="Pfam" id="PF24507">
    <property type="entry name" value="Ig_CFAP65_4th"/>
    <property type="match status" value="1"/>
</dbReference>
<dbReference type="OMA" id="PCEWFVQ"/>
<dbReference type="Proteomes" id="UP000244005">
    <property type="component" value="Unassembled WGS sequence"/>
</dbReference>
<dbReference type="InterPro" id="IPR058536">
    <property type="entry name" value="Ig_CFAP65_4th"/>
</dbReference>
<feature type="compositionally biased region" description="Polar residues" evidence="6">
    <location>
        <begin position="1403"/>
        <end position="1419"/>
    </location>
</feature>
<evidence type="ECO:0000256" key="3">
    <source>
        <dbReference type="ARBA" id="ARBA00022490"/>
    </source>
</evidence>
<dbReference type="GO" id="GO:1904158">
    <property type="term" value="P:axonemal central apparatus assembly"/>
    <property type="evidence" value="ECO:0000318"/>
    <property type="project" value="GO_Central"/>
</dbReference>
<feature type="compositionally biased region" description="Basic and acidic residues" evidence="6">
    <location>
        <begin position="3561"/>
        <end position="3588"/>
    </location>
</feature>
<organism evidence="9 10">
    <name type="scientific">Marchantia polymorpha</name>
    <name type="common">Common liverwort</name>
    <name type="synonym">Marchantia aquatica</name>
    <dbReference type="NCBI Taxonomy" id="3197"/>
    <lineage>
        <taxon>Eukaryota</taxon>
        <taxon>Viridiplantae</taxon>
        <taxon>Streptophyta</taxon>
        <taxon>Embryophyta</taxon>
        <taxon>Marchantiophyta</taxon>
        <taxon>Marchantiopsida</taxon>
        <taxon>Marchantiidae</taxon>
        <taxon>Marchantiales</taxon>
        <taxon>Marchantiaceae</taxon>
        <taxon>Marchantia</taxon>
    </lineage>
</organism>
<dbReference type="InterPro" id="IPR027417">
    <property type="entry name" value="P-loop_NTPase"/>
</dbReference>
<feature type="domain" description="HYDIN/VesB/CFA65-like Ig-like" evidence="7">
    <location>
        <begin position="213"/>
        <end position="315"/>
    </location>
</feature>
<feature type="domain" description="CFAP65 fourth Ig-like" evidence="8">
    <location>
        <begin position="4355"/>
        <end position="4449"/>
    </location>
</feature>
<feature type="region of interest" description="Disordered" evidence="6">
    <location>
        <begin position="2421"/>
        <end position="2465"/>
    </location>
</feature>
<evidence type="ECO:0000256" key="1">
    <source>
        <dbReference type="ARBA" id="ARBA00004138"/>
    </source>
</evidence>
<evidence type="ECO:0000256" key="2">
    <source>
        <dbReference type="ARBA" id="ARBA00004496"/>
    </source>
</evidence>
<evidence type="ECO:0000313" key="10">
    <source>
        <dbReference type="Proteomes" id="UP000244005"/>
    </source>
</evidence>
<dbReference type="EMBL" id="KZ772947">
    <property type="protein sequence ID" value="PTQ29374.1"/>
    <property type="molecule type" value="Genomic_DNA"/>
</dbReference>
<feature type="region of interest" description="Disordered" evidence="6">
    <location>
        <begin position="2626"/>
        <end position="2679"/>
    </location>
</feature>
<evidence type="ECO:0000256" key="6">
    <source>
        <dbReference type="SAM" id="MobiDB-lite"/>
    </source>
</evidence>
<evidence type="ECO:0000259" key="7">
    <source>
        <dbReference type="Pfam" id="PF22544"/>
    </source>
</evidence>
<feature type="compositionally biased region" description="Basic and acidic residues" evidence="6">
    <location>
        <begin position="2432"/>
        <end position="2450"/>
    </location>
</feature>
<keyword evidence="5" id="KW-0966">Cell projection</keyword>
<evidence type="ECO:0000313" key="9">
    <source>
        <dbReference type="EMBL" id="PTQ29374.1"/>
    </source>
</evidence>
<name>A0A2R6W699_MARPO</name>
<protein>
    <recommendedName>
        <fullName evidence="11">MSP domain-containing protein</fullName>
    </recommendedName>
</protein>
<proteinExistence type="predicted"/>
<feature type="region of interest" description="Disordered" evidence="6">
    <location>
        <begin position="4905"/>
        <end position="4960"/>
    </location>
</feature>
<feature type="domain" description="HYDIN/VesB/CFA65-like Ig-like" evidence="7">
    <location>
        <begin position="465"/>
        <end position="561"/>
    </location>
</feature>
<feature type="compositionally biased region" description="Basic and acidic residues" evidence="6">
    <location>
        <begin position="2100"/>
        <end position="2118"/>
    </location>
</feature>
<feature type="compositionally biased region" description="Low complexity" evidence="6">
    <location>
        <begin position="4923"/>
        <end position="4960"/>
    </location>
</feature>
<dbReference type="OrthoDB" id="1919360at2759"/>
<feature type="compositionally biased region" description="Basic and acidic residues" evidence="6">
    <location>
        <begin position="1960"/>
        <end position="1983"/>
    </location>
</feature>
<dbReference type="InterPro" id="IPR053879">
    <property type="entry name" value="HYDIN_VesB_CFA65-like_Ig"/>
</dbReference>
<feature type="region of interest" description="Disordered" evidence="6">
    <location>
        <begin position="1403"/>
        <end position="1423"/>
    </location>
</feature>
<evidence type="ECO:0000259" key="8">
    <source>
        <dbReference type="Pfam" id="PF24507"/>
    </source>
</evidence>
<keyword evidence="10" id="KW-1185">Reference proteome</keyword>
<dbReference type="InterPro" id="IPR013783">
    <property type="entry name" value="Ig-like_fold"/>
</dbReference>
<feature type="region of interest" description="Disordered" evidence="6">
    <location>
        <begin position="2047"/>
        <end position="2118"/>
    </location>
</feature>
<feature type="region of interest" description="Disordered" evidence="6">
    <location>
        <begin position="1941"/>
        <end position="1998"/>
    </location>
</feature>
<feature type="compositionally biased region" description="Polar residues" evidence="6">
    <location>
        <begin position="1571"/>
        <end position="1582"/>
    </location>
</feature>
<feature type="region of interest" description="Disordered" evidence="6">
    <location>
        <begin position="3558"/>
        <end position="3624"/>
    </location>
</feature>
<feature type="region of interest" description="Disordered" evidence="6">
    <location>
        <begin position="3035"/>
        <end position="3054"/>
    </location>
</feature>
<sequence>MTTPVLNLAVSRPRDEALGPTAGKLSLHQLSVKYKAYGLPDPDHAQRKKRPSDLVKEKLDLPIPYRDGKLRLKPQIIERHNFFNLPYQVPSTVSVEEPLFQPFPPQITFVGFKAFHKYHAILQLRNNDKLVRRVMVIPLVSEILTVQPYSHPDLETLTIYDELGVSKVACGMEFSVIVNFCPQSEDDYESEVVVVTEREKFVVPVIGHGIRGVLEMADEINFPPTPVQFNYKKNVMVHNRGTKYANFQVFAYVEDEHGTRHPDIFIIFPLSGKLEPGEFVELELEFKPTKIGFFEGELELTYVDTGEAVFSRLTGTGIELDIGLSTDDLTMKPTHIHTSSERSIFISNFSTSVSHFEFERFATDIDEYAFENGIDPKAREWATDFSKEDELDQNEDEDAPRQQRIFTLNPSKGDLWPGNRLEIVCTFSPQRAKRYFTLAYCTIAGKQDRVPLKIDGEGVGPLAQFFPTKIDLKEVNLLSQYEFDVKLQNTGELEARFQLQDSKSSKEGTRFRFSPEVGSIAVGEFAMIHVSVFLDKRGAFQEAFAYLIDESVNFAPLYFRGDVIDPAIDVEPRKLDFGLVSFGFDCFREFRITNRSHIALSFRLPISELEVTYVCHMHGNTKSIKRPFMCDVHGPESDFVIIPATTMVQPKETVVIVVKLVPRAERKYDAILGVIIEHLDEVFCEVKIKAQCCIPKVSLPYDELHFGKSYIRYTYTKPLELLNESNVPAKYRIIPLTLDARLQANVTASPIEGIVEAFSILTLDIQFTAEKLGDIKLEMSISISGKDPTFLTVKITGIGIGPKLSFFSPSDGKSRSSKASTDPTTLNFGRVKVLETHTMQLEITNISLIPAVFKIFTENETSSVFHVDKSEASLEPNQVMMLQVDTYLDDTMRFEDVLKFTLEGGDYEVYCYATGFGCLLICAEFDSKLIDFGNVLTHSTMSRIMSVQNLGRRPRSLECENITRHVTVHFSVKPATATLQQHAVQCFEVSGTATEACTIEEKLQFIGLVASVRTKAKPEIHHVLVTAEVAALALIFSSPTLRFIQINGPGHEEADETVQSLSCQNIFKEPLHFSFGIKLPYRLSVDDAEIVLQPLETITVNVILDWQRPADKISHTFTSKLAVTYRDTSRKDFIGLIAEIHFPNLQIDTNKIDFGCVTENTSKRCYLEIKNISIMDVHYCWAFLDKHGVDIDTSRDELLLNQDFKIPANRIFDILPIRNILPPGEKETVEFSFYSFPAYKCRALALCEVDGGPNYNVVLEAESSSIKYVLNKMLLNFGVQAFNHPVTSRMLSLTNTGLVPISFELDLSSIKRKQSLQIEPKSGSLKGGEKQKFSLTMMAGVPDRFEEHFNITVEYFHPHNLEVQIEGSYPSILLDTHRVRGHKFLSYVENAWTYVSESKRQNNVYPTKDSSADSTSEVTTPGIPAHRRRESIQRHPSMCVSTCIHGDDKAPDPDSDDQLLDASSLYQEPDIEMTESEEEIFLHEQAMEEAKRKEEAEILLQPTLEEVDAEIDRLMMLQYFYERVIEEPKSTGETQETPALQGQAVANLEPEAEENNKSKRTVPPATAPKGNKNTSPAVSAVQSGPKAKEQTSQVDDPTSLKLPEETADGSKDKEPVCEPTYRMIEKSGVEIQKLIINKYCMDFGNVRLGFAKKLALRVTNASILPVAFKVDKSKAKGFGFSIEPDKIIQLLPGCPIPQTTELFITLNTNQPKFPTGKLQCWVHFNIKEGPLSMVLLKANVVTPALILSTYLVDFGITPVGRCKTIYVRFENRGEAACEWKAERPEPGTVSMRVLRDWDYFTCHPDSGKIPPYDFVIVKVLFIPKLQKLKTNYETVMPIRVADIDTPVVLALKGHAYIPPISFEPPEAELGPVIPNAAVPFQLQVELKNRSNQNLEVYSVDFDPQYIQEEEVLRGIKTYNDKNILLIDIREAGQPFWKELQGDTAGAAPNSPKGATSGKGQGKEDAQAKSAKQAKEKKGEDPKSKKGKPAKVSADDIQEESTIGAKGPIILMYGPPLVGKSTQAKMLSLKYKIPILHVESLITSAIKKGKLKVPSQETKAKTDEKVDPKGGKLKEEKGPGMAADKKKDELKVKGKQQGGKKKPDDEDTQKGAKAGGKDLGKEAFQKEVLDMIQVRLNEPDCVAGVIFDGLTSTYGPVLSFITGLLQLLGFKPTTVNVPVPELEHGGVKFDQGEGKGETKMEEKEGKGKANTEGKKEGKAQGKDDAKRKTEAKTVWKGSRTVNLIALTAESPELTAFYADLPETCHSCLKPAYVNEDAPTSETLTPHRLCHHHLHFPALEGAGADSTELVPHLHLESPLSYPYKSVYPTPEDIQKYFESEAEVFAAIGVSKSIEEAKAIGQNVLISSILAFQDIDSIFLQEMRDLPMPPCELPLPSPEIRQVVKRPQVRKLLDDPDFTYSIFTALPGENPSSPKGDKDKTRKQEALKPKKVADTPGTAKGKKKEGAKGDVGIQKSLHEIVPKGYVKQTRWLIPPKTNISLLVQFWSSQVGEFDHTFAFEVMGTLGHQATLFCTGISAYPQITVFYMKFPPRKAVPILIGVAPKRIPTLVAVPDGKLDFGPINTGRCPAEYPDIPDGEHCKKLCVRNTGLFDLHVDFSLLKVVEEGALPKSPQAGGKKAPGSPTSGEMKEKQAKKAQELAKTKQTGKPGAKKGTKGDANQPVFSIHPPAMDLKIDESKTLSLFAYPREGMTGKLTEKLICKIKENPEPLEFTVTCVSDTPTVQINSNFIDFQRVLLGKRKIMELNIKNTCLLRLRWSITGLETVPPEFEFSETSGPLKAGEEVNLLIAFSSAAEQKFDLKLKVQVTHSKDIAQEHPLRLAAEGYLMNVLIKYPDPAVEDGIDYGTIKVAQEALKIVILENKGKYKVGYKFNLNTQLIRELFTITPLEGELQPKGQLKVTFSFNKNKTLKKETILHRNHDITLDLIEVLYGIKEKTIPIYISLHAVHSKFLILPAREIDFEQQVCGVLSEARTLKILNTGVFEFSFKISTPVVKLPEGGPSDKAESIATKKSTKTIASAKTTATSKTTAGAGKGKKGQNAAPKMIDLRGFQLFPAVGTVLPGMKQDISVYFKGPETPLAVSEEIAIFISEKDPLKYPEDILYLLKGESQFPGFVTDPEVIFEEHRMLDEFEMFPAVLPPRTYSKGDHIFSFGPVFIDTDPPSKKAATEPVKVSVKWSEDFLDTIRTPRPVKVHGADVNFKIMNPFKVPCTVDFTLTPEVVEQETLEAYEVPFAMDIQPQSISVPPLDCSYIQCIFNPLSIRTYAAVFEAIVKNGGDNVKHKQFKCHIRGDGTLPHIQVECPTELSASGAPWLKYPRVKVNQSFTLPIVLHNQGIVPATANILVVGGSVLWLAMSLKTDQMVYSPLPLSSSFKVRSKQRETILVTFTPLEIKKYECELQVVISSNPFNNLNILITAEGYMDEVECLDLPRKLCDEIWFDDGPFNTTKSIAFLLKNNCLDKNWRFTWPVIPFVKFSPATCHLHAGSFKEISMEFNPTEKVEYIDTEIRAPMVNIVYLEGEPPPTQWESPLPDLDMLEKAQAAVAKLKSAEKKGKQTKGVGKDTETKKKGEKEGPAKGGKGKSKNKADKPASPDINSTPEELEVPPEPPHEVVVGSEKAMVLNLHAIADMSRYECEARSIHFKSTMMYQTRTFLFSLKNLSRTELLFNWLMHKQEGDLDEGNLYNISPKTGAVPAESSMTITVKFLPIEVEDCTRLLVCDIPGLDPQWMPLSLPVTGHVTRPWCHFKLPKNDYITGKRRSQALVGPDGEVGPLDPEIKVIEISSLGVHVQNFMTFTAVNPTNIVYKFVWEPTNVPSPVWPEDEPPLQSAVDQLHVPFRCLSRSGEINPGEGYEMSFEFLPVKCELQERFWTFRIPALDITEQFLLVGYVYKPKLHFDHAVVNFGKVQVGTKSKSCIRLINDEETAFPFSFDKTTYLRTQYEQHPLKPVLLFIPSHGTVGPNSEAPIDITFAPIGEGLQNFNVVCNLKKALQLTVNVKAEGYTIHDKVFLEVLNEGIPLQLSPKEVNHLHLGDILINNMVFKKFVLTNTGIFPFHFVWMLGGNKDVVVEPPGGTVTSEEQVFCDFSFCPKSPGPVTDVTVVCQVRHSNQYVLNISGTCYRPRASFSFLDYDFGPTFLDAEERDPPSVELVVSNVGTSAITCENMYESTPHLDVPHATLLLDEGEKESVIITFKPQEVRHYKELVKFQINGLDTVTVVISGEGVRLHVELVDKTQKLLVFDSLKIGQSARIPVEIVNMTRAVCHLAWTPVRARFLELDMVCLPAEGITLKGKQTGTLDLQFRPKARIAPFDEPLVITAANTEVVLATVSGACVGTEVKLSTNLLAFGTVTLGSKYTRKIQVENCGDIGTAFAWDVCTHATECTFFPPEGYLAPHQVAVLEVSFHPTAVHPDIRIERIHCVITGGETQFLTIQGGCMEHDPPVETFSFVAPVRSIDSKTVQLKNITDKPWLLCPKIENRYWSGPCTIEVPARQTVGYIITFHPMTMSQGASHKGSITFPLPDGSALYYKLEGDAGAPLPAGDIQYDVQARKKANIPLKVQNWLKLAQHFVLVIEQHIQDVTTSLTGPKAIEVPGNATRECLLQFHAHKPGTYGSKVTFRNEATKEYIFYNLMVVANKADVAKVINFEAVVRQRIVHTLHIRNPLQSLVIFTAKCENSEVRIPATIEVDPGASTAMDIAYRPLLESNVVSYITLKNDLLGEVVYQLNLLSYSPGFDDTLSFSAPLGIRQTQLFRFIHYLPTKVNYKCEMSAEGKENGFIVPATVSANNADLDGLEVQVPIIFEPSKVGEKNYGVLSVSDPKGGKYSCRLLGTCLTPVPQGPVMVYQKGTVNFRNVFDSTIQFDYVVDNPAFTCSKGEKIAAKKQTKVAITYKKPQAPKMTDAKTKSTDAKPATEAKTTTPTTTTTTTREASPGKGGSSSSSSSSTSGIVSSDRGRLTIMSAAIPYRWVFYLQGSEDPPPKPDKSPPKGRPSDKSPPKPKKK</sequence>
<dbReference type="InterPro" id="IPR033305">
    <property type="entry name" value="Hydin-like"/>
</dbReference>
<gene>
    <name evidence="9" type="ORF">MARPO_0142s0005</name>
</gene>
<feature type="domain" description="HYDIN/VesB/CFA65-like Ig-like" evidence="7">
    <location>
        <begin position="821"/>
        <end position="885"/>
    </location>
</feature>
<feature type="compositionally biased region" description="Basic and acidic residues" evidence="6">
    <location>
        <begin position="4986"/>
        <end position="5004"/>
    </location>
</feature>
<accession>A0A2R6W699</accession>
<keyword evidence="3" id="KW-0963">Cytoplasm</keyword>
<feature type="compositionally biased region" description="Low complexity" evidence="6">
    <location>
        <begin position="3035"/>
        <end position="3046"/>
    </location>
</feature>
<feature type="compositionally biased region" description="Basic and acidic residues" evidence="6">
    <location>
        <begin position="4909"/>
        <end position="4922"/>
    </location>
</feature>
<evidence type="ECO:0000256" key="5">
    <source>
        <dbReference type="ARBA" id="ARBA00023273"/>
    </source>
</evidence>
<feature type="region of interest" description="Disordered" evidence="6">
    <location>
        <begin position="1549"/>
        <end position="1615"/>
    </location>
</feature>
<feature type="compositionally biased region" description="Basic and acidic residues" evidence="6">
    <location>
        <begin position="2644"/>
        <end position="2658"/>
    </location>
</feature>
<evidence type="ECO:0008006" key="11">
    <source>
        <dbReference type="Google" id="ProtNLM"/>
    </source>
</evidence>
<dbReference type="Pfam" id="PF22544">
    <property type="entry name" value="HYDIN_VesB_CFA65-like_Ig"/>
    <property type="match status" value="4"/>
</dbReference>
<feature type="region of interest" description="Disordered" evidence="6">
    <location>
        <begin position="2185"/>
        <end position="2230"/>
    </location>
</feature>
<dbReference type="SUPFAM" id="SSF52540">
    <property type="entry name" value="P-loop containing nucleoside triphosphate hydrolases"/>
    <property type="match status" value="1"/>
</dbReference>